<comment type="caution">
    <text evidence="4">The sequence shown here is derived from an EMBL/GenBank/DDBJ whole genome shotgun (WGS) entry which is preliminary data.</text>
</comment>
<feature type="signal peptide" evidence="2">
    <location>
        <begin position="1"/>
        <end position="23"/>
    </location>
</feature>
<evidence type="ECO:0000256" key="2">
    <source>
        <dbReference type="SAM" id="SignalP"/>
    </source>
</evidence>
<evidence type="ECO:0000256" key="1">
    <source>
        <dbReference type="SAM" id="MobiDB-lite"/>
    </source>
</evidence>
<keyword evidence="2" id="KW-0732">Signal</keyword>
<feature type="compositionally biased region" description="Polar residues" evidence="1">
    <location>
        <begin position="173"/>
        <end position="193"/>
    </location>
</feature>
<dbReference type="AlphaFoldDB" id="A0A3M2LD95"/>
<dbReference type="PROSITE" id="PS51257">
    <property type="entry name" value="PROKAR_LIPOPROTEIN"/>
    <property type="match status" value="1"/>
</dbReference>
<dbReference type="EMBL" id="RFFH01000001">
    <property type="protein sequence ID" value="RMI35481.1"/>
    <property type="molecule type" value="Genomic_DNA"/>
</dbReference>
<evidence type="ECO:0000259" key="3">
    <source>
        <dbReference type="Pfam" id="PF14016"/>
    </source>
</evidence>
<feature type="region of interest" description="Disordered" evidence="1">
    <location>
        <begin position="168"/>
        <end position="193"/>
    </location>
</feature>
<feature type="chain" id="PRO_5038728665" evidence="2">
    <location>
        <begin position="24"/>
        <end position="214"/>
    </location>
</feature>
<dbReference type="InterPro" id="IPR025326">
    <property type="entry name" value="DUF4232"/>
</dbReference>
<dbReference type="Proteomes" id="UP000279275">
    <property type="component" value="Unassembled WGS sequence"/>
</dbReference>
<feature type="compositionally biased region" description="Low complexity" evidence="1">
    <location>
        <begin position="33"/>
        <end position="62"/>
    </location>
</feature>
<protein>
    <submittedName>
        <fullName evidence="4">DUF4232 domain-containing protein</fullName>
    </submittedName>
</protein>
<evidence type="ECO:0000313" key="5">
    <source>
        <dbReference type="Proteomes" id="UP000279275"/>
    </source>
</evidence>
<evidence type="ECO:0000313" key="4">
    <source>
        <dbReference type="EMBL" id="RMI35481.1"/>
    </source>
</evidence>
<organism evidence="4 5">
    <name type="scientific">Nocardia stercoris</name>
    <dbReference type="NCBI Taxonomy" id="2483361"/>
    <lineage>
        <taxon>Bacteria</taxon>
        <taxon>Bacillati</taxon>
        <taxon>Actinomycetota</taxon>
        <taxon>Actinomycetes</taxon>
        <taxon>Mycobacteriales</taxon>
        <taxon>Nocardiaceae</taxon>
        <taxon>Nocardia</taxon>
    </lineage>
</organism>
<sequence length="214" mass="21099">MDPMLNRRFVPAVLVAVAALAGAAACTPDDSATPGTPVTVVTPSGGLPAPSSVPGSAAPHPATGTSVPAGNPVSPCGSGKVGVFVQSAGSGAGHTGAEIIFSLPAPDNIACTLTGYPGVDIVDTTGTVHHAERTLRGYLGGLPQGDDTLPTVVVRPGHPAHALFEGTAARNGSGESCGTAKSTQVTPPDSTATESFSTGVYLCNLQIHPVTADE</sequence>
<accession>A0A3M2LD95</accession>
<keyword evidence="5" id="KW-1185">Reference proteome</keyword>
<feature type="domain" description="DUF4232" evidence="3">
    <location>
        <begin position="76"/>
        <end position="202"/>
    </location>
</feature>
<proteinExistence type="predicted"/>
<gene>
    <name evidence="4" type="ORF">EBN03_04285</name>
</gene>
<name>A0A3M2LD95_9NOCA</name>
<feature type="region of interest" description="Disordered" evidence="1">
    <location>
        <begin position="26"/>
        <end position="73"/>
    </location>
</feature>
<reference evidence="4 5" key="1">
    <citation type="submission" date="2018-10" db="EMBL/GenBank/DDBJ databases">
        <title>Isolation from cow dung.</title>
        <authorList>
            <person name="Ling L."/>
        </authorList>
    </citation>
    <scope>NUCLEOTIDE SEQUENCE [LARGE SCALE GENOMIC DNA]</scope>
    <source>
        <strain evidence="4 5">NEAU-LL90</strain>
    </source>
</reference>
<dbReference type="Pfam" id="PF14016">
    <property type="entry name" value="DUF4232"/>
    <property type="match status" value="1"/>
</dbReference>